<comment type="caution">
    <text evidence="1">The sequence shown here is derived from an EMBL/GenBank/DDBJ whole genome shotgun (WGS) entry which is preliminary data.</text>
</comment>
<reference evidence="1" key="2">
    <citation type="submission" date="2020-11" db="EMBL/GenBank/DDBJ databases">
        <authorList>
            <person name="McCartney M.A."/>
            <person name="Auch B."/>
            <person name="Kono T."/>
            <person name="Mallez S."/>
            <person name="Becker A."/>
            <person name="Gohl D.M."/>
            <person name="Silverstein K.A.T."/>
            <person name="Koren S."/>
            <person name="Bechman K.B."/>
            <person name="Herman A."/>
            <person name="Abrahante J.E."/>
            <person name="Garbe J."/>
        </authorList>
    </citation>
    <scope>NUCLEOTIDE SEQUENCE</scope>
    <source>
        <strain evidence="1">Duluth1</strain>
        <tissue evidence="1">Whole animal</tissue>
    </source>
</reference>
<keyword evidence="2" id="KW-1185">Reference proteome</keyword>
<dbReference type="EMBL" id="JAIWYP010000010">
    <property type="protein sequence ID" value="KAH3753111.1"/>
    <property type="molecule type" value="Genomic_DNA"/>
</dbReference>
<reference evidence="1" key="1">
    <citation type="journal article" date="2019" name="bioRxiv">
        <title>The Genome of the Zebra Mussel, Dreissena polymorpha: A Resource for Invasive Species Research.</title>
        <authorList>
            <person name="McCartney M.A."/>
            <person name="Auch B."/>
            <person name="Kono T."/>
            <person name="Mallez S."/>
            <person name="Zhang Y."/>
            <person name="Obille A."/>
            <person name="Becker A."/>
            <person name="Abrahante J.E."/>
            <person name="Garbe J."/>
            <person name="Badalamenti J.P."/>
            <person name="Herman A."/>
            <person name="Mangelson H."/>
            <person name="Liachko I."/>
            <person name="Sullivan S."/>
            <person name="Sone E.D."/>
            <person name="Koren S."/>
            <person name="Silverstein K.A.T."/>
            <person name="Beckman K.B."/>
            <person name="Gohl D.M."/>
        </authorList>
    </citation>
    <scope>NUCLEOTIDE SEQUENCE</scope>
    <source>
        <strain evidence="1">Duluth1</strain>
        <tissue evidence="1">Whole animal</tissue>
    </source>
</reference>
<gene>
    <name evidence="1" type="ORF">DPMN_187741</name>
</gene>
<evidence type="ECO:0000313" key="2">
    <source>
        <dbReference type="Proteomes" id="UP000828390"/>
    </source>
</evidence>
<evidence type="ECO:0000313" key="1">
    <source>
        <dbReference type="EMBL" id="KAH3753111.1"/>
    </source>
</evidence>
<organism evidence="1 2">
    <name type="scientific">Dreissena polymorpha</name>
    <name type="common">Zebra mussel</name>
    <name type="synonym">Mytilus polymorpha</name>
    <dbReference type="NCBI Taxonomy" id="45954"/>
    <lineage>
        <taxon>Eukaryota</taxon>
        <taxon>Metazoa</taxon>
        <taxon>Spiralia</taxon>
        <taxon>Lophotrochozoa</taxon>
        <taxon>Mollusca</taxon>
        <taxon>Bivalvia</taxon>
        <taxon>Autobranchia</taxon>
        <taxon>Heteroconchia</taxon>
        <taxon>Euheterodonta</taxon>
        <taxon>Imparidentia</taxon>
        <taxon>Neoheterodontei</taxon>
        <taxon>Myida</taxon>
        <taxon>Dreissenoidea</taxon>
        <taxon>Dreissenidae</taxon>
        <taxon>Dreissena</taxon>
    </lineage>
</organism>
<proteinExistence type="predicted"/>
<accession>A0A9D4DPM4</accession>
<dbReference type="AlphaFoldDB" id="A0A9D4DPM4"/>
<dbReference type="Proteomes" id="UP000828390">
    <property type="component" value="Unassembled WGS sequence"/>
</dbReference>
<name>A0A9D4DPM4_DREPO</name>
<sequence>MLGILEDAQKSNRPAHVPAVAHAFNSTRHESNSLTLSHVRSSSTFAFDAVLGIEPDEYSRTRDRKEYVYGKQKRLQFVYRVLIRWRFGKQLVRQSDITGDIT</sequence>
<protein>
    <submittedName>
        <fullName evidence="1">Uncharacterized protein</fullName>
    </submittedName>
</protein>